<feature type="compositionally biased region" description="Low complexity" evidence="2">
    <location>
        <begin position="825"/>
        <end position="836"/>
    </location>
</feature>
<dbReference type="PANTHER" id="PTHR47186">
    <property type="entry name" value="LEUCINE-RICH REPEAT-CONTAINING PROTEIN 57"/>
    <property type="match status" value="1"/>
</dbReference>
<gene>
    <name evidence="3" type="ORF">HYH03_001150</name>
</gene>
<evidence type="ECO:0000313" key="3">
    <source>
        <dbReference type="EMBL" id="KAG2501360.1"/>
    </source>
</evidence>
<evidence type="ECO:0000313" key="4">
    <source>
        <dbReference type="Proteomes" id="UP000612055"/>
    </source>
</evidence>
<dbReference type="EMBL" id="JAEHOE010000002">
    <property type="protein sequence ID" value="KAG2501360.1"/>
    <property type="molecule type" value="Genomic_DNA"/>
</dbReference>
<evidence type="ECO:0000256" key="2">
    <source>
        <dbReference type="SAM" id="MobiDB-lite"/>
    </source>
</evidence>
<dbReference type="SUPFAM" id="SSF52058">
    <property type="entry name" value="L domain-like"/>
    <property type="match status" value="1"/>
</dbReference>
<feature type="region of interest" description="Disordered" evidence="2">
    <location>
        <begin position="214"/>
        <end position="238"/>
    </location>
</feature>
<proteinExistence type="predicted"/>
<reference evidence="3" key="1">
    <citation type="journal article" date="2020" name="bioRxiv">
        <title>Comparative genomics of Chlamydomonas.</title>
        <authorList>
            <person name="Craig R.J."/>
            <person name="Hasan A.R."/>
            <person name="Ness R.W."/>
            <person name="Keightley P.D."/>
        </authorList>
    </citation>
    <scope>NUCLEOTIDE SEQUENCE</scope>
    <source>
        <strain evidence="3">CCAP 11/70</strain>
    </source>
</reference>
<protein>
    <submittedName>
        <fullName evidence="3">Uncharacterized protein</fullName>
    </submittedName>
</protein>
<dbReference type="Proteomes" id="UP000612055">
    <property type="component" value="Unassembled WGS sequence"/>
</dbReference>
<dbReference type="InterPro" id="IPR032675">
    <property type="entry name" value="LRR_dom_sf"/>
</dbReference>
<sequence>MFASARASVCGRLGTTRAAWGGRGRAVCVAGPLAAAPPGQGPPANPVTEALYNPTLLAQIWPLGKGASSFRLVSKDARAAFDAACGGLLAFGPQQQRLRPSQALGWALGMLRRGRRPWSVRIEIEEDSRPQDWRQGVLDLLQAMPQLSGRPGEGVASLELPAGLLSPSTAPLIAGAVPNLSRLELAEAGKLSPDASHEAARGLALLLTGAEDSERASAAAGSGEEAGGGPNGGTSTASPVPVLTSLSALYLSESYIRNTLERLPPGFVSVLRHAVQLRTLGFPGRFDKLSGWYYVRGQAGGSRRAVEELASLTQLTALSLHSCAATLLPVLTGALTRLTSLELQTQEYDDPALSPALFAPLQGLQRLEIPCASLEVTGLAEALSSLTRLSVGGFTLPAQELSQPLTSIPRWRLPAGLRELGLRGSWMPPEALRFVRRNEFDIDEDWSQDISISFNAATPCHLLTPVGGAAGTGPGRPNHGRWLREVAALRPSHLSLEGISLSYQDVETISAEMVDLEVLALIQPSELCFPALPLLAGLPRVESIGLDTMPLCGDDEFSEELRDQALESLVALAGALPRGRKVEVYLNCWDGMESEEWERVKELATSAQEMAEWEYPECGPDVIVLATTGELEDESEAEESLDGDRRGSALSIVDHIGPHKLGDMNAQVAETGSAACSKRRRLGAAPSGQGPPANPVTAVLFNPTLLAKIRPVGEREVAQAQSRILPCTDLHKCLGTFRLVSKDARASFDAACEAPLAFGPQRQICMWDPEDGDKVEGPSPSQAVDWALGMLRRGRRPGAVRCWADKRICPAKWRQGVAEGGGRASAGASGEAASGAPSPLLPRLTALSLSSRYGIDSPKSLPPGFGPVVRKATQLRTLDFGGYCGGRGSSSVLPEDDAEDNRRAVEELASLTQLTALSLQSCAVQLLPVLTSALTRLTSLELSGQREPLPAALFAPLQGLQRLEVPYASLEVTGLTEALTSLTRLSVGSFTFADEASEQPLTSIPPWTLPAGLRELGLGTNGNDWYMSPEVLAGLELHPGLRFDPNSNHSSFVLHPGRHTAPPVEEEGFAGTELLPAAEEALCGALSFVRRHGLFEGGEVTIAYREEEDDRLLQPVGGATGTGPGRPNHGRWLREVAALGPSRLVLEGFELSYQDVETMRDGLEDLETLLLEAPSKLPLPALPLLGSLTHLKELHLDATPWAEDDEDGIELRGQALASIVALGRALPHDRRLTIHQDAARPGAMPQERLRQMGLRAVADMEAWGVDRISIMVDGWYVHVDPDGDD</sequence>
<organism evidence="3 4">
    <name type="scientific">Edaphochlamys debaryana</name>
    <dbReference type="NCBI Taxonomy" id="47281"/>
    <lineage>
        <taxon>Eukaryota</taxon>
        <taxon>Viridiplantae</taxon>
        <taxon>Chlorophyta</taxon>
        <taxon>core chlorophytes</taxon>
        <taxon>Chlorophyceae</taxon>
        <taxon>CS clade</taxon>
        <taxon>Chlamydomonadales</taxon>
        <taxon>Chlamydomonadales incertae sedis</taxon>
        <taxon>Edaphochlamys</taxon>
    </lineage>
</organism>
<keyword evidence="4" id="KW-1185">Reference proteome</keyword>
<comment type="caution">
    <text evidence="3">The sequence shown here is derived from an EMBL/GenBank/DDBJ whole genome shotgun (WGS) entry which is preliminary data.</text>
</comment>
<accession>A0A835YEH3</accession>
<feature type="compositionally biased region" description="Low complexity" evidence="2">
    <location>
        <begin position="214"/>
        <end position="223"/>
    </location>
</feature>
<dbReference type="GO" id="GO:0005930">
    <property type="term" value="C:axoneme"/>
    <property type="evidence" value="ECO:0007669"/>
    <property type="project" value="UniProtKB-SubCell"/>
</dbReference>
<evidence type="ECO:0000256" key="1">
    <source>
        <dbReference type="ARBA" id="ARBA00004430"/>
    </source>
</evidence>
<dbReference type="Gene3D" id="3.80.10.10">
    <property type="entry name" value="Ribonuclease Inhibitor"/>
    <property type="match status" value="2"/>
</dbReference>
<comment type="subcellular location">
    <subcellularLocation>
        <location evidence="1">Cytoplasm</location>
        <location evidence="1">Cytoskeleton</location>
        <location evidence="1">Cilium axoneme</location>
    </subcellularLocation>
</comment>
<name>A0A835YEH3_9CHLO</name>
<feature type="region of interest" description="Disordered" evidence="2">
    <location>
        <begin position="818"/>
        <end position="837"/>
    </location>
</feature>
<dbReference type="PANTHER" id="PTHR47186:SF15">
    <property type="entry name" value="NB-ARC DOMAIN-CONTAINING PROTEIN"/>
    <property type="match status" value="1"/>
</dbReference>